<dbReference type="InterPro" id="IPR002366">
    <property type="entry name" value="Alpha-defensin_N"/>
</dbReference>
<dbReference type="GO" id="GO:0002227">
    <property type="term" value="P:innate immune response in mucosa"/>
    <property type="evidence" value="ECO:0007669"/>
    <property type="project" value="TreeGrafter"/>
</dbReference>
<evidence type="ECO:0000256" key="3">
    <source>
        <dbReference type="ARBA" id="ARBA00022525"/>
    </source>
</evidence>
<sequence>MRTITLLTAIVLVALQAKAEPVLPTDEKVLDQEGTDAGDQVMAISFAGAETSALQDPGERIQHGRLNVEWSLFVLIPVFIVQSSLCTLGCPKILECRSKMFCNPHDKNHGT</sequence>
<dbReference type="Proteomes" id="UP000001811">
    <property type="component" value="Unplaced"/>
</dbReference>
<keyword evidence="6" id="KW-0211">Defensin</keyword>
<dbReference type="GO" id="GO:0050830">
    <property type="term" value="P:defense response to Gram-positive bacterium"/>
    <property type="evidence" value="ECO:0007669"/>
    <property type="project" value="TreeGrafter"/>
</dbReference>
<dbReference type="Ensembl" id="ENSOCUT00000045618.1">
    <property type="protein sequence ID" value="ENSOCUP00000045658.1"/>
    <property type="gene ID" value="ENSOCUG00000034387.1"/>
</dbReference>
<dbReference type="FunCoup" id="A0A5F9DJQ2">
    <property type="interactions" value="23"/>
</dbReference>
<keyword evidence="5 8" id="KW-0732">Signal</keyword>
<evidence type="ECO:0000256" key="7">
    <source>
        <dbReference type="ARBA" id="ARBA00023022"/>
    </source>
</evidence>
<dbReference type="GO" id="GO:0019731">
    <property type="term" value="P:antibacterial humoral response"/>
    <property type="evidence" value="ECO:0007669"/>
    <property type="project" value="TreeGrafter"/>
</dbReference>
<dbReference type="Bgee" id="ENSOCUG00000034387">
    <property type="expression patterns" value="Expressed in prefrontal cortex"/>
</dbReference>
<dbReference type="InParanoid" id="A0A5F9DJQ2"/>
<reference evidence="10" key="3">
    <citation type="submission" date="2025-09" db="UniProtKB">
        <authorList>
            <consortium name="Ensembl"/>
        </authorList>
    </citation>
    <scope>IDENTIFICATION</scope>
    <source>
        <strain evidence="10">Thorbecke</strain>
    </source>
</reference>
<dbReference type="SMART" id="SM01418">
    <property type="entry name" value="Defensin_propep"/>
    <property type="match status" value="1"/>
</dbReference>
<dbReference type="GO" id="GO:0071222">
    <property type="term" value="P:cellular response to lipopolysaccharide"/>
    <property type="evidence" value="ECO:0007669"/>
    <property type="project" value="TreeGrafter"/>
</dbReference>
<dbReference type="GeneTree" id="ENSGT00980000202339"/>
<proteinExistence type="inferred from homology"/>
<name>A0A5F9DJQ2_RABIT</name>
<evidence type="ECO:0000313" key="10">
    <source>
        <dbReference type="Ensembl" id="ENSOCUP00000045658.1"/>
    </source>
</evidence>
<evidence type="ECO:0000256" key="1">
    <source>
        <dbReference type="ARBA" id="ARBA00004613"/>
    </source>
</evidence>
<evidence type="ECO:0000313" key="11">
    <source>
        <dbReference type="Proteomes" id="UP000001811"/>
    </source>
</evidence>
<feature type="domain" description="Alpha-defensin N-terminal" evidence="9">
    <location>
        <begin position="1"/>
        <end position="51"/>
    </location>
</feature>
<dbReference type="PANTHER" id="PTHR11876:SF28">
    <property type="entry name" value="ALPHA-DEFENSIN 1"/>
    <property type="match status" value="1"/>
</dbReference>
<reference evidence="10 11" key="1">
    <citation type="journal article" date="2011" name="Nature">
        <title>A high-resolution map of human evolutionary constraint using 29 mammals.</title>
        <authorList>
            <person name="Lindblad-Toh K."/>
            <person name="Garber M."/>
            <person name="Zuk O."/>
            <person name="Lin M.F."/>
            <person name="Parker B.J."/>
            <person name="Washietl S."/>
            <person name="Kheradpour P."/>
            <person name="Ernst J."/>
            <person name="Jordan G."/>
            <person name="Mauceli E."/>
            <person name="Ward L.D."/>
            <person name="Lowe C.B."/>
            <person name="Holloway A.K."/>
            <person name="Clamp M."/>
            <person name="Gnerre S."/>
            <person name="Alfoldi J."/>
            <person name="Beal K."/>
            <person name="Chang J."/>
            <person name="Clawson H."/>
            <person name="Cuff J."/>
            <person name="Di Palma F."/>
            <person name="Fitzgerald S."/>
            <person name="Flicek P."/>
            <person name="Guttman M."/>
            <person name="Hubisz M.J."/>
            <person name="Jaffe D.B."/>
            <person name="Jungreis I."/>
            <person name="Kent W.J."/>
            <person name="Kostka D."/>
            <person name="Lara M."/>
            <person name="Martins A.L."/>
            <person name="Massingham T."/>
            <person name="Moltke I."/>
            <person name="Raney B.J."/>
            <person name="Rasmussen M.D."/>
            <person name="Robinson J."/>
            <person name="Stark A."/>
            <person name="Vilella A.J."/>
            <person name="Wen J."/>
            <person name="Xie X."/>
            <person name="Zody M.C."/>
            <person name="Baldwin J."/>
            <person name="Bloom T."/>
            <person name="Chin C.W."/>
            <person name="Heiman D."/>
            <person name="Nicol R."/>
            <person name="Nusbaum C."/>
            <person name="Young S."/>
            <person name="Wilkinson J."/>
            <person name="Worley K.C."/>
            <person name="Kovar C.L."/>
            <person name="Muzny D.M."/>
            <person name="Gibbs R.A."/>
            <person name="Cree A."/>
            <person name="Dihn H.H."/>
            <person name="Fowler G."/>
            <person name="Jhangiani S."/>
            <person name="Joshi V."/>
            <person name="Lee S."/>
            <person name="Lewis L.R."/>
            <person name="Nazareth L.V."/>
            <person name="Okwuonu G."/>
            <person name="Santibanez J."/>
            <person name="Warren W.C."/>
            <person name="Mardis E.R."/>
            <person name="Weinstock G.M."/>
            <person name="Wilson R.K."/>
            <person name="Delehaunty K."/>
            <person name="Dooling D."/>
            <person name="Fronik C."/>
            <person name="Fulton L."/>
            <person name="Fulton B."/>
            <person name="Graves T."/>
            <person name="Minx P."/>
            <person name="Sodergren E."/>
            <person name="Birney E."/>
            <person name="Margulies E.H."/>
            <person name="Herrero J."/>
            <person name="Green E.D."/>
            <person name="Haussler D."/>
            <person name="Siepel A."/>
            <person name="Goldman N."/>
            <person name="Pollard K.S."/>
            <person name="Pedersen J.S."/>
            <person name="Lander E.S."/>
            <person name="Kellis M."/>
        </authorList>
    </citation>
    <scope>NUCLEOTIDE SEQUENCE [LARGE SCALE GENOMIC DNA]</scope>
    <source>
        <strain evidence="11">Thorbecke</strain>
    </source>
</reference>
<evidence type="ECO:0000256" key="8">
    <source>
        <dbReference type="SAM" id="SignalP"/>
    </source>
</evidence>
<evidence type="ECO:0000256" key="4">
    <source>
        <dbReference type="ARBA" id="ARBA00022529"/>
    </source>
</evidence>
<evidence type="ECO:0000256" key="5">
    <source>
        <dbReference type="ARBA" id="ARBA00022729"/>
    </source>
</evidence>
<organism evidence="10 11">
    <name type="scientific">Oryctolagus cuniculus</name>
    <name type="common">Rabbit</name>
    <dbReference type="NCBI Taxonomy" id="9986"/>
    <lineage>
        <taxon>Eukaryota</taxon>
        <taxon>Metazoa</taxon>
        <taxon>Chordata</taxon>
        <taxon>Craniata</taxon>
        <taxon>Vertebrata</taxon>
        <taxon>Euteleostomi</taxon>
        <taxon>Mammalia</taxon>
        <taxon>Eutheria</taxon>
        <taxon>Euarchontoglires</taxon>
        <taxon>Glires</taxon>
        <taxon>Lagomorpha</taxon>
        <taxon>Leporidae</taxon>
        <taxon>Oryctolagus</taxon>
    </lineage>
</organism>
<dbReference type="GO" id="GO:0051673">
    <property type="term" value="P:disruption of plasma membrane integrity in another organism"/>
    <property type="evidence" value="ECO:0007669"/>
    <property type="project" value="TreeGrafter"/>
</dbReference>
<evidence type="ECO:0000256" key="6">
    <source>
        <dbReference type="ARBA" id="ARBA00022940"/>
    </source>
</evidence>
<comment type="subcellular location">
    <subcellularLocation>
        <location evidence="1">Secreted</location>
    </subcellularLocation>
</comment>
<dbReference type="AlphaFoldDB" id="A0A5F9DJQ2"/>
<keyword evidence="3" id="KW-0964">Secreted</keyword>
<dbReference type="GO" id="GO:0050829">
    <property type="term" value="P:defense response to Gram-negative bacterium"/>
    <property type="evidence" value="ECO:0007669"/>
    <property type="project" value="TreeGrafter"/>
</dbReference>
<reference evidence="10" key="2">
    <citation type="submission" date="2025-08" db="UniProtKB">
        <authorList>
            <consortium name="Ensembl"/>
        </authorList>
    </citation>
    <scope>IDENTIFICATION</scope>
    <source>
        <strain evidence="10">Thorbecke</strain>
    </source>
</reference>
<dbReference type="GO" id="GO:0005615">
    <property type="term" value="C:extracellular space"/>
    <property type="evidence" value="ECO:0007669"/>
    <property type="project" value="InterPro"/>
</dbReference>
<dbReference type="InterPro" id="IPR016327">
    <property type="entry name" value="Alpha-defensin"/>
</dbReference>
<dbReference type="Pfam" id="PF00879">
    <property type="entry name" value="Defensin_propep"/>
    <property type="match status" value="1"/>
</dbReference>
<dbReference type="PANTHER" id="PTHR11876">
    <property type="entry name" value="ALPHA-DEFENSIN 1"/>
    <property type="match status" value="1"/>
</dbReference>
<feature type="signal peptide" evidence="8">
    <location>
        <begin position="1"/>
        <end position="19"/>
    </location>
</feature>
<dbReference type="GO" id="GO:0061844">
    <property type="term" value="P:antimicrobial humoral immune response mediated by antimicrobial peptide"/>
    <property type="evidence" value="ECO:0007669"/>
    <property type="project" value="TreeGrafter"/>
</dbReference>
<protein>
    <recommendedName>
        <fullName evidence="9">Alpha-defensin N-terminal domain-containing protein</fullName>
    </recommendedName>
</protein>
<comment type="similarity">
    <text evidence="2">Belongs to the alpha-defensin family.</text>
</comment>
<evidence type="ECO:0000256" key="2">
    <source>
        <dbReference type="ARBA" id="ARBA00006519"/>
    </source>
</evidence>
<evidence type="ECO:0000259" key="9">
    <source>
        <dbReference type="SMART" id="SM01418"/>
    </source>
</evidence>
<accession>A0A5F9DJQ2</accession>
<feature type="chain" id="PRO_5023911768" description="Alpha-defensin N-terminal domain-containing protein" evidence="8">
    <location>
        <begin position="20"/>
        <end position="111"/>
    </location>
</feature>
<keyword evidence="7" id="KW-0044">Antibiotic</keyword>
<keyword evidence="4" id="KW-0929">Antimicrobial</keyword>
<dbReference type="GO" id="GO:0031012">
    <property type="term" value="C:extracellular matrix"/>
    <property type="evidence" value="ECO:0007669"/>
    <property type="project" value="TreeGrafter"/>
</dbReference>
<keyword evidence="11" id="KW-1185">Reference proteome</keyword>